<comment type="caution">
    <text evidence="1">The sequence shown here is derived from an EMBL/GenBank/DDBJ whole genome shotgun (WGS) entry which is preliminary data.</text>
</comment>
<organism evidence="1 2">
    <name type="scientific">Rhizopus oryzae</name>
    <name type="common">Mucormycosis agent</name>
    <name type="synonym">Rhizopus arrhizus var. delemar</name>
    <dbReference type="NCBI Taxonomy" id="64495"/>
    <lineage>
        <taxon>Eukaryota</taxon>
        <taxon>Fungi</taxon>
        <taxon>Fungi incertae sedis</taxon>
        <taxon>Mucoromycota</taxon>
        <taxon>Mucoromycotina</taxon>
        <taxon>Mucoromycetes</taxon>
        <taxon>Mucorales</taxon>
        <taxon>Mucorineae</taxon>
        <taxon>Rhizopodaceae</taxon>
        <taxon>Rhizopus</taxon>
    </lineage>
</organism>
<sequence length="121" mass="13447">MVFQAITLLEQGKSVREMEELTGLSKSTIKRLQKTHCSSVMKPNGGQSKVLSAADEHYYVRQLTKNCVPSAVKVAKYLENDIGKNVGVERVHKALRKTVLGAIEKLKKPLLSAKNIRNKLS</sequence>
<reference evidence="1" key="1">
    <citation type="journal article" date="2020" name="Microb. Genom.">
        <title>Genetic diversity of clinical and environmental Mucorales isolates obtained from an investigation of mucormycosis cases among solid organ transplant recipients.</title>
        <authorList>
            <person name="Nguyen M.H."/>
            <person name="Kaul D."/>
            <person name="Muto C."/>
            <person name="Cheng S.J."/>
            <person name="Richter R.A."/>
            <person name="Bruno V.M."/>
            <person name="Liu G."/>
            <person name="Beyhan S."/>
            <person name="Sundermann A.J."/>
            <person name="Mounaud S."/>
            <person name="Pasculle A.W."/>
            <person name="Nierman W.C."/>
            <person name="Driscoll E."/>
            <person name="Cumbie R."/>
            <person name="Clancy C.J."/>
            <person name="Dupont C.L."/>
        </authorList>
    </citation>
    <scope>NUCLEOTIDE SEQUENCE</scope>
    <source>
        <strain evidence="1">GL16</strain>
    </source>
</reference>
<gene>
    <name evidence="1" type="ORF">G6F51_013239</name>
</gene>
<protein>
    <recommendedName>
        <fullName evidence="3">Transposase Tc1-like domain-containing protein</fullName>
    </recommendedName>
</protein>
<name>A0A9P6XTM5_RHIOR</name>
<dbReference type="EMBL" id="JAANIT010004883">
    <property type="protein sequence ID" value="KAG1532146.1"/>
    <property type="molecule type" value="Genomic_DNA"/>
</dbReference>
<dbReference type="OrthoDB" id="2680205at2759"/>
<evidence type="ECO:0000313" key="1">
    <source>
        <dbReference type="EMBL" id="KAG1532146.1"/>
    </source>
</evidence>
<accession>A0A9P6XTM5</accession>
<dbReference type="Proteomes" id="UP000717996">
    <property type="component" value="Unassembled WGS sequence"/>
</dbReference>
<proteinExistence type="predicted"/>
<dbReference type="AlphaFoldDB" id="A0A9P6XTM5"/>
<evidence type="ECO:0008006" key="3">
    <source>
        <dbReference type="Google" id="ProtNLM"/>
    </source>
</evidence>
<evidence type="ECO:0000313" key="2">
    <source>
        <dbReference type="Proteomes" id="UP000717996"/>
    </source>
</evidence>